<dbReference type="Proteomes" id="UP000322234">
    <property type="component" value="Unassembled WGS sequence"/>
</dbReference>
<name>A0A6B0RXS6_9CETA</name>
<accession>A0A6B0RXS6</accession>
<gene>
    <name evidence="2" type="ORF">E5288_WYG001836</name>
</gene>
<keyword evidence="3" id="KW-1185">Reference proteome</keyword>
<dbReference type="AlphaFoldDB" id="A0A6B0RXS6"/>
<reference evidence="2" key="1">
    <citation type="submission" date="2019-10" db="EMBL/GenBank/DDBJ databases">
        <title>The sequence and de novo assembly of the wild yak genome.</title>
        <authorList>
            <person name="Liu Y."/>
        </authorList>
    </citation>
    <scope>NUCLEOTIDE SEQUENCE [LARGE SCALE GENOMIC DNA]</scope>
    <source>
        <strain evidence="2">WY2019</strain>
    </source>
</reference>
<comment type="caution">
    <text evidence="2">The sequence shown here is derived from an EMBL/GenBank/DDBJ whole genome shotgun (WGS) entry which is preliminary data.</text>
</comment>
<proteinExistence type="predicted"/>
<protein>
    <submittedName>
        <fullName evidence="2">Uncharacterized protein</fullName>
    </submittedName>
</protein>
<feature type="compositionally biased region" description="Basic and acidic residues" evidence="1">
    <location>
        <begin position="1"/>
        <end position="17"/>
    </location>
</feature>
<dbReference type="EMBL" id="VBQZ03000094">
    <property type="protein sequence ID" value="MXQ93577.1"/>
    <property type="molecule type" value="Genomic_DNA"/>
</dbReference>
<sequence>MGEEREKQGNRADKARDSGAGQGELTHSPDLQEGQPHNGEAENDEILQGRRGSNAPMSSRASDGVWRSLQSLWVETELVKMNKRL</sequence>
<feature type="region of interest" description="Disordered" evidence="1">
    <location>
        <begin position="1"/>
        <end position="66"/>
    </location>
</feature>
<organism evidence="2 3">
    <name type="scientific">Bos mutus</name>
    <name type="common">wild yak</name>
    <dbReference type="NCBI Taxonomy" id="72004"/>
    <lineage>
        <taxon>Eukaryota</taxon>
        <taxon>Metazoa</taxon>
        <taxon>Chordata</taxon>
        <taxon>Craniata</taxon>
        <taxon>Vertebrata</taxon>
        <taxon>Euteleostomi</taxon>
        <taxon>Mammalia</taxon>
        <taxon>Eutheria</taxon>
        <taxon>Laurasiatheria</taxon>
        <taxon>Artiodactyla</taxon>
        <taxon>Ruminantia</taxon>
        <taxon>Pecora</taxon>
        <taxon>Bovidae</taxon>
        <taxon>Bovinae</taxon>
        <taxon>Bos</taxon>
    </lineage>
</organism>
<evidence type="ECO:0000256" key="1">
    <source>
        <dbReference type="SAM" id="MobiDB-lite"/>
    </source>
</evidence>
<evidence type="ECO:0000313" key="2">
    <source>
        <dbReference type="EMBL" id="MXQ93577.1"/>
    </source>
</evidence>
<evidence type="ECO:0000313" key="3">
    <source>
        <dbReference type="Proteomes" id="UP000322234"/>
    </source>
</evidence>